<reference evidence="1" key="1">
    <citation type="submission" date="2020-01" db="EMBL/GenBank/DDBJ databases">
        <title>Development of genomics and gene disruption for Polysphondylium violaceum indicates a role for the polyketide synthase stlB in stalk morphogenesis.</title>
        <authorList>
            <person name="Narita B."/>
            <person name="Kawabe Y."/>
            <person name="Kin K."/>
            <person name="Saito T."/>
            <person name="Gibbs R."/>
            <person name="Kuspa A."/>
            <person name="Muzny D."/>
            <person name="Queller D."/>
            <person name="Richards S."/>
            <person name="Strassman J."/>
            <person name="Sucgang R."/>
            <person name="Worley K."/>
            <person name="Schaap P."/>
        </authorList>
    </citation>
    <scope>NUCLEOTIDE SEQUENCE</scope>
    <source>
        <strain evidence="1">QSvi11</strain>
    </source>
</reference>
<dbReference type="EMBL" id="AJWJ01000744">
    <property type="protein sequence ID" value="KAF2069114.1"/>
    <property type="molecule type" value="Genomic_DNA"/>
</dbReference>
<gene>
    <name evidence="1" type="ORF">CYY_009567</name>
</gene>
<proteinExistence type="predicted"/>
<dbReference type="InterPro" id="IPR053133">
    <property type="entry name" value="Sexual_fusion_gp"/>
</dbReference>
<evidence type="ECO:0000313" key="2">
    <source>
        <dbReference type="Proteomes" id="UP000695562"/>
    </source>
</evidence>
<organism evidence="1 2">
    <name type="scientific">Polysphondylium violaceum</name>
    <dbReference type="NCBI Taxonomy" id="133409"/>
    <lineage>
        <taxon>Eukaryota</taxon>
        <taxon>Amoebozoa</taxon>
        <taxon>Evosea</taxon>
        <taxon>Eumycetozoa</taxon>
        <taxon>Dictyostelia</taxon>
        <taxon>Dictyosteliales</taxon>
        <taxon>Dictyosteliaceae</taxon>
        <taxon>Polysphondylium</taxon>
    </lineage>
</organism>
<name>A0A8J4PL60_9MYCE</name>
<dbReference type="GO" id="GO:0005886">
    <property type="term" value="C:plasma membrane"/>
    <property type="evidence" value="ECO:0007669"/>
    <property type="project" value="TreeGrafter"/>
</dbReference>
<dbReference type="PANTHER" id="PTHR31093">
    <property type="entry name" value="CELL SURFACE GLYCOPROTEIN GP138-RELATED-RELATED"/>
    <property type="match status" value="1"/>
</dbReference>
<comment type="caution">
    <text evidence="1">The sequence shown here is derived from an EMBL/GenBank/DDBJ whole genome shotgun (WGS) entry which is preliminary data.</text>
</comment>
<dbReference type="Gene3D" id="3.80.10.10">
    <property type="entry name" value="Ribonuclease Inhibitor"/>
    <property type="match status" value="2"/>
</dbReference>
<dbReference type="AlphaFoldDB" id="A0A8J4PL60"/>
<evidence type="ECO:0000313" key="1">
    <source>
        <dbReference type="EMBL" id="KAF2069114.1"/>
    </source>
</evidence>
<sequence length="444" mass="49696">MPSHLYRANAEISEEQKIPLRDLIKILGLSSDLINDPCVDNNFNLWKCDSTKSVIEVLNLSYSPLKTMVKIPDSFSSLINLTSITFNYSYSPSLNFWNYLGNYTSLNSLYVYNVIDPLRASTVVNIPDSLETLILVSRGVVPPVLFQSHIKYLNISYYGFNYNSSLKLSQINPFMETLNIHISKPVIGLENLTNLKHLSIKMLYNIRLNFLDFSQLKNLETLTIKFDDFTDIQIDFPHSISACNKLTKLSIINNGFNLISPTDLISMSLTDFYVVNAPSLFNGSTFPAIIFSQKLDYFTVKKSGLKSFLFDIFSLANNINLDDNSIESSLPVGDYNSMVDLSIKNNRLYGSIPAEICSLHVKNINIGGNYLCGTVPDCYVQSPDLAQNSLLPNYFTNLGETNNTQSKCGSPPPPSGLKVSLSSNLKVNFAFVISILLFSIFLIN</sequence>
<dbReference type="SUPFAM" id="SSF52047">
    <property type="entry name" value="RNI-like"/>
    <property type="match status" value="1"/>
</dbReference>
<keyword evidence="2" id="KW-1185">Reference proteome</keyword>
<protein>
    <recommendedName>
        <fullName evidence="3">Leucine-rich repeat-containing protein</fullName>
    </recommendedName>
</protein>
<dbReference type="GO" id="GO:0006907">
    <property type="term" value="P:pinocytosis"/>
    <property type="evidence" value="ECO:0007669"/>
    <property type="project" value="TreeGrafter"/>
</dbReference>
<accession>A0A8J4PL60</accession>
<dbReference type="Proteomes" id="UP000695562">
    <property type="component" value="Unassembled WGS sequence"/>
</dbReference>
<evidence type="ECO:0008006" key="3">
    <source>
        <dbReference type="Google" id="ProtNLM"/>
    </source>
</evidence>
<dbReference type="GO" id="GO:0045335">
    <property type="term" value="C:phagocytic vesicle"/>
    <property type="evidence" value="ECO:0007669"/>
    <property type="project" value="TreeGrafter"/>
</dbReference>
<dbReference type="PANTHER" id="PTHR31093:SF4">
    <property type="entry name" value="CELL SURFACE GLYCOPROTEIN-RELATED"/>
    <property type="match status" value="1"/>
</dbReference>
<dbReference type="InterPro" id="IPR032675">
    <property type="entry name" value="LRR_dom_sf"/>
</dbReference>
<dbReference type="OrthoDB" id="676979at2759"/>